<protein>
    <submittedName>
        <fullName evidence="2">DUF4183 domain-containing protein</fullName>
    </submittedName>
</protein>
<dbReference type="Pfam" id="PF13799">
    <property type="entry name" value="DUF4183"/>
    <property type="match status" value="1"/>
</dbReference>
<dbReference type="Proteomes" id="UP000602076">
    <property type="component" value="Unassembled WGS sequence"/>
</dbReference>
<proteinExistence type="predicted"/>
<evidence type="ECO:0000259" key="1">
    <source>
        <dbReference type="Pfam" id="PF13799"/>
    </source>
</evidence>
<reference evidence="2" key="1">
    <citation type="submission" date="2020-09" db="EMBL/GenBank/DDBJ databases">
        <title>Bacillus faecalis sp. nov., a moderately halophilic bacterium isolated from cow faeces.</title>
        <authorList>
            <person name="Jiang L."/>
            <person name="Lee J."/>
        </authorList>
    </citation>
    <scope>NUCLEOTIDE SEQUENCE</scope>
    <source>
        <strain evidence="2">AGMB 02131</strain>
    </source>
</reference>
<evidence type="ECO:0000313" key="3">
    <source>
        <dbReference type="Proteomes" id="UP000602076"/>
    </source>
</evidence>
<sequence length="93" mass="10719">MDENHFFSPKKVEVCEYYTLSDGCRKMYTDEDALKEYSSETIFPPCEVSYYNLFINGVLQPPSAYCVEKGKLILKTADIPIRNAPIILQMIKL</sequence>
<feature type="domain" description="DUF4183" evidence="1">
    <location>
        <begin position="19"/>
        <end position="90"/>
    </location>
</feature>
<comment type="caution">
    <text evidence="2">The sequence shown here is derived from an EMBL/GenBank/DDBJ whole genome shotgun (WGS) entry which is preliminary data.</text>
</comment>
<dbReference type="EMBL" id="JACXSI010000001">
    <property type="protein sequence ID" value="MBD3106892.1"/>
    <property type="molecule type" value="Genomic_DNA"/>
</dbReference>
<dbReference type="InterPro" id="IPR025237">
    <property type="entry name" value="DUF4183"/>
</dbReference>
<dbReference type="AlphaFoldDB" id="A0A927CS53"/>
<accession>A0A927CS53</accession>
<evidence type="ECO:0000313" key="2">
    <source>
        <dbReference type="EMBL" id="MBD3106892.1"/>
    </source>
</evidence>
<organism evidence="2 3">
    <name type="scientific">Peribacillus faecalis</name>
    <dbReference type="NCBI Taxonomy" id="2772559"/>
    <lineage>
        <taxon>Bacteria</taxon>
        <taxon>Bacillati</taxon>
        <taxon>Bacillota</taxon>
        <taxon>Bacilli</taxon>
        <taxon>Bacillales</taxon>
        <taxon>Bacillaceae</taxon>
        <taxon>Peribacillus</taxon>
    </lineage>
</organism>
<name>A0A927CS53_9BACI</name>
<gene>
    <name evidence="2" type="ORF">IEO70_00680</name>
</gene>
<keyword evidence="3" id="KW-1185">Reference proteome</keyword>